<dbReference type="PANTHER" id="PTHR33317:SF4">
    <property type="entry name" value="POLYNUCLEOTIDYL TRANSFERASE, RIBONUCLEASE H-LIKE SUPERFAMILY PROTEIN"/>
    <property type="match status" value="1"/>
</dbReference>
<comment type="function">
    <text evidence="5">Could be a nuclease involved in processing of the 5'-end of pre-16S rRNA.</text>
</comment>
<evidence type="ECO:0000259" key="6">
    <source>
        <dbReference type="SMART" id="SM00732"/>
    </source>
</evidence>
<keyword evidence="1 5" id="KW-0963">Cytoplasm</keyword>
<comment type="subcellular location">
    <subcellularLocation>
        <location evidence="5">Cytoplasm</location>
    </subcellularLocation>
</comment>
<dbReference type="CDD" id="cd16964">
    <property type="entry name" value="YqgF"/>
    <property type="match status" value="1"/>
</dbReference>
<dbReference type="Gene3D" id="3.30.420.140">
    <property type="entry name" value="YqgF/RNase H-like domain"/>
    <property type="match status" value="1"/>
</dbReference>
<evidence type="ECO:0000256" key="5">
    <source>
        <dbReference type="HAMAP-Rule" id="MF_00651"/>
    </source>
</evidence>
<name>A0A261UNW2_9BORD</name>
<dbReference type="InterPro" id="IPR006641">
    <property type="entry name" value="YqgF/RNaseH-like_dom"/>
</dbReference>
<dbReference type="GO" id="GO:0004518">
    <property type="term" value="F:nuclease activity"/>
    <property type="evidence" value="ECO:0007669"/>
    <property type="project" value="UniProtKB-KW"/>
</dbReference>
<keyword evidence="3 5" id="KW-0540">Nuclease</keyword>
<dbReference type="SUPFAM" id="SSF53098">
    <property type="entry name" value="Ribonuclease H-like"/>
    <property type="match status" value="1"/>
</dbReference>
<accession>A0A261UNW2</accession>
<dbReference type="HAMAP" id="MF_00651">
    <property type="entry name" value="Nuclease_YqgF"/>
    <property type="match status" value="1"/>
</dbReference>
<dbReference type="Pfam" id="PF03652">
    <property type="entry name" value="RuvX"/>
    <property type="match status" value="1"/>
</dbReference>
<evidence type="ECO:0000256" key="4">
    <source>
        <dbReference type="ARBA" id="ARBA00022801"/>
    </source>
</evidence>
<dbReference type="GO" id="GO:0016788">
    <property type="term" value="F:hydrolase activity, acting on ester bonds"/>
    <property type="evidence" value="ECO:0007669"/>
    <property type="project" value="UniProtKB-UniRule"/>
</dbReference>
<keyword evidence="4 5" id="KW-0378">Hydrolase</keyword>
<proteinExistence type="inferred from homology"/>
<dbReference type="EC" id="3.1.-.-" evidence="5"/>
<evidence type="ECO:0000256" key="3">
    <source>
        <dbReference type="ARBA" id="ARBA00022722"/>
    </source>
</evidence>
<dbReference type="InterPro" id="IPR012337">
    <property type="entry name" value="RNaseH-like_sf"/>
</dbReference>
<dbReference type="AlphaFoldDB" id="A0A261UNW2"/>
<dbReference type="Proteomes" id="UP000215767">
    <property type="component" value="Unassembled WGS sequence"/>
</dbReference>
<reference evidence="8" key="1">
    <citation type="submission" date="2017-05" db="EMBL/GenBank/DDBJ databases">
        <title>Complete and WGS of Bordetella genogroups.</title>
        <authorList>
            <person name="Spilker T."/>
            <person name="Lipuma J."/>
        </authorList>
    </citation>
    <scope>NUCLEOTIDE SEQUENCE [LARGE SCALE GENOMIC DNA]</scope>
    <source>
        <strain evidence="8">AU8856</strain>
    </source>
</reference>
<gene>
    <name evidence="7" type="ORF">CAL28_25465</name>
</gene>
<evidence type="ECO:0000256" key="1">
    <source>
        <dbReference type="ARBA" id="ARBA00022490"/>
    </source>
</evidence>
<comment type="caution">
    <text evidence="7">The sequence shown here is derived from an EMBL/GenBank/DDBJ whole genome shotgun (WGS) entry which is preliminary data.</text>
</comment>
<organism evidence="7 8">
    <name type="scientific">Bordetella genomosp. 11</name>
    <dbReference type="NCBI Taxonomy" id="1416808"/>
    <lineage>
        <taxon>Bacteria</taxon>
        <taxon>Pseudomonadati</taxon>
        <taxon>Pseudomonadota</taxon>
        <taxon>Betaproteobacteria</taxon>
        <taxon>Burkholderiales</taxon>
        <taxon>Alcaligenaceae</taxon>
        <taxon>Bordetella</taxon>
    </lineage>
</organism>
<dbReference type="InterPro" id="IPR037027">
    <property type="entry name" value="YqgF/RNaseH-like_dom_sf"/>
</dbReference>
<evidence type="ECO:0000313" key="8">
    <source>
        <dbReference type="Proteomes" id="UP000215767"/>
    </source>
</evidence>
<feature type="domain" description="YqgF/RNase H-like" evidence="6">
    <location>
        <begin position="15"/>
        <end position="115"/>
    </location>
</feature>
<dbReference type="GO" id="GO:0000967">
    <property type="term" value="P:rRNA 5'-end processing"/>
    <property type="evidence" value="ECO:0007669"/>
    <property type="project" value="UniProtKB-UniRule"/>
</dbReference>
<evidence type="ECO:0000256" key="2">
    <source>
        <dbReference type="ARBA" id="ARBA00022517"/>
    </source>
</evidence>
<sequence length="143" mass="15410">MPEDAPRAAGAGAEETLLAFDYGTKKIGIAIGNTLTRQAAPMEIIHSEVRDVRFGRIAALLREWQPQRLVVGLALNADGGEQEATGRCRRFANQLHGRFGLPVVLVDERGSSMQAQALLGTNEPDDAMAAAVILQRYLDALQA</sequence>
<evidence type="ECO:0000313" key="7">
    <source>
        <dbReference type="EMBL" id="OZI63588.1"/>
    </source>
</evidence>
<keyword evidence="8" id="KW-1185">Reference proteome</keyword>
<dbReference type="SMART" id="SM00732">
    <property type="entry name" value="YqgFc"/>
    <property type="match status" value="1"/>
</dbReference>
<dbReference type="InterPro" id="IPR005227">
    <property type="entry name" value="YqgF"/>
</dbReference>
<dbReference type="GO" id="GO:0005829">
    <property type="term" value="C:cytosol"/>
    <property type="evidence" value="ECO:0007669"/>
    <property type="project" value="TreeGrafter"/>
</dbReference>
<keyword evidence="2 5" id="KW-0690">Ribosome biogenesis</keyword>
<dbReference type="OrthoDB" id="9796140at2"/>
<dbReference type="RefSeq" id="WP_094844857.1">
    <property type="nucleotide sequence ID" value="NZ_NEVS01000004.1"/>
</dbReference>
<dbReference type="EMBL" id="NEVS01000004">
    <property type="protein sequence ID" value="OZI63588.1"/>
    <property type="molecule type" value="Genomic_DNA"/>
</dbReference>
<dbReference type="PANTHER" id="PTHR33317">
    <property type="entry name" value="POLYNUCLEOTIDYL TRANSFERASE, RIBONUCLEASE H-LIKE SUPERFAMILY PROTEIN"/>
    <property type="match status" value="1"/>
</dbReference>
<comment type="similarity">
    <text evidence="5">Belongs to the YqgF HJR family.</text>
</comment>
<dbReference type="NCBIfam" id="TIGR00250">
    <property type="entry name" value="RNAse_H_YqgF"/>
    <property type="match status" value="1"/>
</dbReference>
<protein>
    <recommendedName>
        <fullName evidence="5">Putative pre-16S rRNA nuclease</fullName>
        <ecNumber evidence="5">3.1.-.-</ecNumber>
    </recommendedName>
</protein>